<dbReference type="SMART" id="SM00487">
    <property type="entry name" value="DEXDc"/>
    <property type="match status" value="1"/>
</dbReference>
<dbReference type="GO" id="GO:0005524">
    <property type="term" value="F:ATP binding"/>
    <property type="evidence" value="ECO:0007669"/>
    <property type="project" value="UniProtKB-KW"/>
</dbReference>
<dbReference type="KEGG" id="tpav:HRQ91_08115"/>
<evidence type="ECO:0000259" key="7">
    <source>
        <dbReference type="PROSITE" id="PS51192"/>
    </source>
</evidence>
<feature type="domain" description="Helicase ATP-binding" evidence="7">
    <location>
        <begin position="36"/>
        <end position="235"/>
    </location>
</feature>
<dbReference type="PANTHER" id="PTHR47959:SF1">
    <property type="entry name" value="ATP-DEPENDENT RNA HELICASE DBPA"/>
    <property type="match status" value="1"/>
</dbReference>
<evidence type="ECO:0000256" key="1">
    <source>
        <dbReference type="ARBA" id="ARBA00022741"/>
    </source>
</evidence>
<dbReference type="InterPro" id="IPR014001">
    <property type="entry name" value="Helicase_ATP-bd"/>
</dbReference>
<dbReference type="InterPro" id="IPR050079">
    <property type="entry name" value="DEAD_box_RNA_helicase"/>
</dbReference>
<name>A0A975F4T4_9SPIR</name>
<dbReference type="PROSITE" id="PS51194">
    <property type="entry name" value="HELICASE_CTER"/>
    <property type="match status" value="1"/>
</dbReference>
<accession>A0A975F4T4</accession>
<evidence type="ECO:0000256" key="6">
    <source>
        <dbReference type="SAM" id="MobiDB-lite"/>
    </source>
</evidence>
<keyword evidence="10" id="KW-1185">Reference proteome</keyword>
<dbReference type="InterPro" id="IPR044742">
    <property type="entry name" value="DEAD/DEAH_RhlB"/>
</dbReference>
<dbReference type="EMBL" id="CP054142">
    <property type="protein sequence ID" value="QTQ14421.1"/>
    <property type="molecule type" value="Genomic_DNA"/>
</dbReference>
<dbReference type="PANTHER" id="PTHR47959">
    <property type="entry name" value="ATP-DEPENDENT RNA HELICASE RHLE-RELATED"/>
    <property type="match status" value="1"/>
</dbReference>
<dbReference type="InterPro" id="IPR011545">
    <property type="entry name" value="DEAD/DEAH_box_helicase_dom"/>
</dbReference>
<dbReference type="AlphaFoldDB" id="A0A975F4T4"/>
<dbReference type="SMART" id="SM00490">
    <property type="entry name" value="HELICc"/>
    <property type="match status" value="1"/>
</dbReference>
<dbReference type="InterPro" id="IPR001650">
    <property type="entry name" value="Helicase_C-like"/>
</dbReference>
<dbReference type="RefSeq" id="WP_210119077.1">
    <property type="nucleotide sequence ID" value="NZ_CP054142.1"/>
</dbReference>
<proteinExistence type="inferred from homology"/>
<sequence>MHKESGFLQLGIKESLVERLKLLSICKPTAVQTQVIPAVTEGCHVIFRSETGTGKTFSYLLPLIQKFEDETEDGQKKTDNLAADSKQNSKRQDTAYSTGIEPFARIRMIVAAPTYELASQIRCAVQSVSSLKTALFIGGAPIRRQIETLKEKPVIVVGNPARLLELIRLKKLKPDGIRAIVFDEADRLTSKELREESTGLLSLMPKNVQFIACSATITEETKKILMGSLKNRGENDKKVKTFFLPSEDILRGRITHLAIFAESRNKIDVLRRFLNAQATQAAQTAKAQKTDQTVRTFQTDQSHPPPEKILIFTSRADQVENIVAKLNFKKIDCMGLYSKADKKRRRSAIDRFRSGKCKILVTSDLAARGLDISGITHVIQMDMPANDDFFIHRAGRTARAGKTGVNLVIGDEYEMDLYSRLEKRLKITVYPKELREGKLVSP</sequence>
<evidence type="ECO:0000256" key="4">
    <source>
        <dbReference type="ARBA" id="ARBA00022840"/>
    </source>
</evidence>
<evidence type="ECO:0000256" key="2">
    <source>
        <dbReference type="ARBA" id="ARBA00022801"/>
    </source>
</evidence>
<keyword evidence="3 9" id="KW-0347">Helicase</keyword>
<dbReference type="GO" id="GO:0005829">
    <property type="term" value="C:cytosol"/>
    <property type="evidence" value="ECO:0007669"/>
    <property type="project" value="TreeGrafter"/>
</dbReference>
<keyword evidence="4" id="KW-0067">ATP-binding</keyword>
<dbReference type="Pfam" id="PF00270">
    <property type="entry name" value="DEAD"/>
    <property type="match status" value="1"/>
</dbReference>
<dbReference type="PROSITE" id="PS51192">
    <property type="entry name" value="HELICASE_ATP_BIND_1"/>
    <property type="match status" value="1"/>
</dbReference>
<dbReference type="GO" id="GO:0003676">
    <property type="term" value="F:nucleic acid binding"/>
    <property type="evidence" value="ECO:0007669"/>
    <property type="project" value="InterPro"/>
</dbReference>
<dbReference type="Pfam" id="PF00271">
    <property type="entry name" value="Helicase_C"/>
    <property type="match status" value="1"/>
</dbReference>
<dbReference type="GO" id="GO:0003724">
    <property type="term" value="F:RNA helicase activity"/>
    <property type="evidence" value="ECO:0007669"/>
    <property type="project" value="TreeGrafter"/>
</dbReference>
<comment type="similarity">
    <text evidence="5">Belongs to the DEAD box helicase family.</text>
</comment>
<reference evidence="9 10" key="1">
    <citation type="journal article" date="2021" name="Microbiol. Resour. Announc.">
        <title>Complete Genome Sequences of Three Human Oral Treponema parvum Isolates.</title>
        <authorList>
            <person name="Zeng H."/>
            <person name="Watt R.M."/>
        </authorList>
    </citation>
    <scope>NUCLEOTIDE SEQUENCE [LARGE SCALE GENOMIC DNA]</scope>
    <source>
        <strain evidence="9 10">ATCC 700770</strain>
    </source>
</reference>
<dbReference type="CDD" id="cd18787">
    <property type="entry name" value="SF2_C_DEAD"/>
    <property type="match status" value="1"/>
</dbReference>
<organism evidence="9 10">
    <name type="scientific">Treponema parvum</name>
    <dbReference type="NCBI Taxonomy" id="138851"/>
    <lineage>
        <taxon>Bacteria</taxon>
        <taxon>Pseudomonadati</taxon>
        <taxon>Spirochaetota</taxon>
        <taxon>Spirochaetia</taxon>
        <taxon>Spirochaetales</taxon>
        <taxon>Treponemataceae</taxon>
        <taxon>Treponema</taxon>
    </lineage>
</organism>
<keyword evidence="1" id="KW-0547">Nucleotide-binding</keyword>
<evidence type="ECO:0000313" key="9">
    <source>
        <dbReference type="EMBL" id="QTQ14421.1"/>
    </source>
</evidence>
<dbReference type="CDD" id="cd00268">
    <property type="entry name" value="DEADc"/>
    <property type="match status" value="1"/>
</dbReference>
<evidence type="ECO:0000313" key="10">
    <source>
        <dbReference type="Proteomes" id="UP000671908"/>
    </source>
</evidence>
<protein>
    <submittedName>
        <fullName evidence="9">DEAD/DEAH box helicase</fullName>
    </submittedName>
</protein>
<feature type="region of interest" description="Disordered" evidence="6">
    <location>
        <begin position="75"/>
        <end position="94"/>
    </location>
</feature>
<evidence type="ECO:0000256" key="5">
    <source>
        <dbReference type="ARBA" id="ARBA00038437"/>
    </source>
</evidence>
<dbReference type="GO" id="GO:0016787">
    <property type="term" value="F:hydrolase activity"/>
    <property type="evidence" value="ECO:0007669"/>
    <property type="project" value="UniProtKB-KW"/>
</dbReference>
<gene>
    <name evidence="9" type="ORF">HRQ91_08115</name>
</gene>
<feature type="domain" description="Helicase C-terminal" evidence="8">
    <location>
        <begin position="289"/>
        <end position="440"/>
    </location>
</feature>
<evidence type="ECO:0000256" key="3">
    <source>
        <dbReference type="ARBA" id="ARBA00022806"/>
    </source>
</evidence>
<keyword evidence="2" id="KW-0378">Hydrolase</keyword>
<dbReference type="Gene3D" id="3.40.50.300">
    <property type="entry name" value="P-loop containing nucleotide triphosphate hydrolases"/>
    <property type="match status" value="2"/>
</dbReference>
<dbReference type="Proteomes" id="UP000671908">
    <property type="component" value="Chromosome"/>
</dbReference>
<dbReference type="SUPFAM" id="SSF52540">
    <property type="entry name" value="P-loop containing nucleoside triphosphate hydrolases"/>
    <property type="match status" value="1"/>
</dbReference>
<dbReference type="InterPro" id="IPR027417">
    <property type="entry name" value="P-loop_NTPase"/>
</dbReference>
<evidence type="ECO:0000259" key="8">
    <source>
        <dbReference type="PROSITE" id="PS51194"/>
    </source>
</evidence>